<evidence type="ECO:0000256" key="3">
    <source>
        <dbReference type="ARBA" id="ARBA00023163"/>
    </source>
</evidence>
<evidence type="ECO:0000313" key="6">
    <source>
        <dbReference type="Proteomes" id="UP000238007"/>
    </source>
</evidence>
<dbReference type="AlphaFoldDB" id="A0A2T0VTS1"/>
<dbReference type="EMBL" id="PVTP01000017">
    <property type="protein sequence ID" value="PRY74493.1"/>
    <property type="molecule type" value="Genomic_DNA"/>
</dbReference>
<name>A0A2T0VTS1_9RHOB</name>
<dbReference type="SUPFAM" id="SSF52172">
    <property type="entry name" value="CheY-like"/>
    <property type="match status" value="1"/>
</dbReference>
<protein>
    <submittedName>
        <fullName evidence="5">DNA-binding NarL/FixJ family response regulator</fullName>
    </submittedName>
</protein>
<dbReference type="GO" id="GO:0003677">
    <property type="term" value="F:DNA binding"/>
    <property type="evidence" value="ECO:0007669"/>
    <property type="project" value="UniProtKB-KW"/>
</dbReference>
<dbReference type="SUPFAM" id="SSF46894">
    <property type="entry name" value="C-terminal effector domain of the bipartite response regulators"/>
    <property type="match status" value="1"/>
</dbReference>
<dbReference type="Proteomes" id="UP000238007">
    <property type="component" value="Unassembled WGS sequence"/>
</dbReference>
<dbReference type="OrthoDB" id="7826527at2"/>
<dbReference type="PRINTS" id="PR00038">
    <property type="entry name" value="HTHLUXR"/>
</dbReference>
<organism evidence="5 6">
    <name type="scientific">Yoonia maritima</name>
    <dbReference type="NCBI Taxonomy" id="1435347"/>
    <lineage>
        <taxon>Bacteria</taxon>
        <taxon>Pseudomonadati</taxon>
        <taxon>Pseudomonadota</taxon>
        <taxon>Alphaproteobacteria</taxon>
        <taxon>Rhodobacterales</taxon>
        <taxon>Paracoccaceae</taxon>
        <taxon>Yoonia</taxon>
    </lineage>
</organism>
<dbReference type="SMART" id="SM00421">
    <property type="entry name" value="HTH_LUXR"/>
    <property type="match status" value="1"/>
</dbReference>
<keyword evidence="6" id="KW-1185">Reference proteome</keyword>
<keyword evidence="1" id="KW-0805">Transcription regulation</keyword>
<dbReference type="Gene3D" id="3.40.50.2300">
    <property type="match status" value="1"/>
</dbReference>
<feature type="domain" description="HTH luxR-type" evidence="4">
    <location>
        <begin position="147"/>
        <end position="212"/>
    </location>
</feature>
<dbReference type="InterPro" id="IPR016032">
    <property type="entry name" value="Sig_transdc_resp-reg_C-effctor"/>
</dbReference>
<gene>
    <name evidence="5" type="ORF">CLV80_11711</name>
</gene>
<evidence type="ECO:0000313" key="5">
    <source>
        <dbReference type="EMBL" id="PRY74493.1"/>
    </source>
</evidence>
<evidence type="ECO:0000256" key="1">
    <source>
        <dbReference type="ARBA" id="ARBA00023015"/>
    </source>
</evidence>
<keyword evidence="3" id="KW-0804">Transcription</keyword>
<dbReference type="PROSITE" id="PS00622">
    <property type="entry name" value="HTH_LUXR_1"/>
    <property type="match status" value="1"/>
</dbReference>
<comment type="caution">
    <text evidence="5">The sequence shown here is derived from an EMBL/GenBank/DDBJ whole genome shotgun (WGS) entry which is preliminary data.</text>
</comment>
<evidence type="ECO:0000259" key="4">
    <source>
        <dbReference type="PROSITE" id="PS50043"/>
    </source>
</evidence>
<dbReference type="PANTHER" id="PTHR44688:SF16">
    <property type="entry name" value="DNA-BINDING TRANSCRIPTIONAL ACTIVATOR DEVR_DOSR"/>
    <property type="match status" value="1"/>
</dbReference>
<dbReference type="PANTHER" id="PTHR44688">
    <property type="entry name" value="DNA-BINDING TRANSCRIPTIONAL ACTIVATOR DEVR_DOSR"/>
    <property type="match status" value="1"/>
</dbReference>
<dbReference type="GO" id="GO:0006355">
    <property type="term" value="P:regulation of DNA-templated transcription"/>
    <property type="evidence" value="ECO:0007669"/>
    <property type="project" value="InterPro"/>
</dbReference>
<dbReference type="InterPro" id="IPR000792">
    <property type="entry name" value="Tscrpt_reg_LuxR_C"/>
</dbReference>
<evidence type="ECO:0000256" key="2">
    <source>
        <dbReference type="ARBA" id="ARBA00023125"/>
    </source>
</evidence>
<dbReference type="Pfam" id="PF00196">
    <property type="entry name" value="GerE"/>
    <property type="match status" value="1"/>
</dbReference>
<keyword evidence="2 5" id="KW-0238">DNA-binding</keyword>
<dbReference type="InterPro" id="IPR011006">
    <property type="entry name" value="CheY-like_superfamily"/>
</dbReference>
<dbReference type="PROSITE" id="PS50043">
    <property type="entry name" value="HTH_LUXR_2"/>
    <property type="match status" value="1"/>
</dbReference>
<reference evidence="5 6" key="1">
    <citation type="submission" date="2018-03" db="EMBL/GenBank/DDBJ databases">
        <title>Genomic Encyclopedia of Archaeal and Bacterial Type Strains, Phase II (KMG-II): from individual species to whole genera.</title>
        <authorList>
            <person name="Goeker M."/>
        </authorList>
    </citation>
    <scope>NUCLEOTIDE SEQUENCE [LARGE SCALE GENOMIC DNA]</scope>
    <source>
        <strain evidence="5 6">DSM 101533</strain>
    </source>
</reference>
<sequence>MFNTAIISKSSFFNQALMTELNRSEFAVVAQATSIRDLMTQANIRRPDIDIAVLEVTKPDEAFIQELAAYHRKQHAFRSLLIVPSYNAQLLTRLFEIGCAGCLSSAVPVNAISHYLKLVADGQRILPDGAADLLQTLVKETEFSVNGAALQTKLTAREGRILGHLLKGEQNKQIAMRLQVPVTTIKGDLKSIMRKTGARNRTALAIAAVKTGWSEHFEHGQMLS</sequence>
<dbReference type="CDD" id="cd06170">
    <property type="entry name" value="LuxR_C_like"/>
    <property type="match status" value="1"/>
</dbReference>
<accession>A0A2T0VTS1</accession>
<proteinExistence type="predicted"/>